<name>A0A160VCM0_9ZZZZ</name>
<dbReference type="InterPro" id="IPR053136">
    <property type="entry name" value="UTP_pyrophosphatase-like"/>
</dbReference>
<dbReference type="Pfam" id="PF01863">
    <property type="entry name" value="YgjP-like"/>
    <property type="match status" value="1"/>
</dbReference>
<protein>
    <recommendedName>
        <fullName evidence="1">YgjP-like metallopeptidase domain-containing protein</fullName>
    </recommendedName>
</protein>
<gene>
    <name evidence="2" type="ORF">MGWOODY_Clf80</name>
</gene>
<sequence length="234" mass="26828">MTQAWTMPEYSVRESKRARQVIIKISSSMGLEVVVPVRFSRSEIPAILWTKARWIEKTLAQTRPVKELKRPKSITFGLLDENWKAEYSPAQTQQVGLFEKAGNVLLLTGPVEDPVAVAETLNRWVQKRAKEVLVPWLGRLSSELSLPFSRVSVRRQRTKWGSCSAEKSISLNRNLLFLPLPLARYVLVHELCHGRRLDHSKKFWSLLETFEPNSRQTAAKVREAADSVPRWAQV</sequence>
<feature type="domain" description="YgjP-like metallopeptidase" evidence="1">
    <location>
        <begin position="19"/>
        <end position="220"/>
    </location>
</feature>
<dbReference type="InterPro" id="IPR002725">
    <property type="entry name" value="YgjP-like_metallopeptidase"/>
</dbReference>
<proteinExistence type="predicted"/>
<evidence type="ECO:0000259" key="1">
    <source>
        <dbReference type="Pfam" id="PF01863"/>
    </source>
</evidence>
<dbReference type="PANTHER" id="PTHR30399">
    <property type="entry name" value="UNCHARACTERIZED PROTEIN YGJP"/>
    <property type="match status" value="1"/>
</dbReference>
<dbReference type="Gene3D" id="3.30.2010.10">
    <property type="entry name" value="Metalloproteases ('zincins'), catalytic domain"/>
    <property type="match status" value="1"/>
</dbReference>
<dbReference type="AlphaFoldDB" id="A0A160VCM0"/>
<evidence type="ECO:0000313" key="2">
    <source>
        <dbReference type="EMBL" id="CUV05967.1"/>
    </source>
</evidence>
<reference evidence="2" key="1">
    <citation type="submission" date="2015-10" db="EMBL/GenBank/DDBJ databases">
        <authorList>
            <person name="Gilbert D.G."/>
        </authorList>
    </citation>
    <scope>NUCLEOTIDE SEQUENCE</scope>
</reference>
<dbReference type="PANTHER" id="PTHR30399:SF1">
    <property type="entry name" value="UTP PYROPHOSPHATASE"/>
    <property type="match status" value="1"/>
</dbReference>
<dbReference type="CDD" id="cd07344">
    <property type="entry name" value="M48_yhfN_like"/>
    <property type="match status" value="1"/>
</dbReference>
<accession>A0A160VCM0</accession>
<organism evidence="2">
    <name type="scientific">hydrothermal vent metagenome</name>
    <dbReference type="NCBI Taxonomy" id="652676"/>
    <lineage>
        <taxon>unclassified sequences</taxon>
        <taxon>metagenomes</taxon>
        <taxon>ecological metagenomes</taxon>
    </lineage>
</organism>
<dbReference type="EMBL" id="FAXA01000477">
    <property type="protein sequence ID" value="CUV05967.1"/>
    <property type="molecule type" value="Genomic_DNA"/>
</dbReference>